<dbReference type="Pfam" id="PF03016">
    <property type="entry name" value="Exostosin_GT47"/>
    <property type="match status" value="3"/>
</dbReference>
<evidence type="ECO:0000256" key="5">
    <source>
        <dbReference type="ARBA" id="ARBA00023034"/>
    </source>
</evidence>
<dbReference type="GO" id="GO:0016757">
    <property type="term" value="F:glycosyltransferase activity"/>
    <property type="evidence" value="ECO:0007669"/>
    <property type="project" value="UniProtKB-KW"/>
</dbReference>
<evidence type="ECO:0000313" key="9">
    <source>
        <dbReference type="EMBL" id="KAK3024926.1"/>
    </source>
</evidence>
<protein>
    <recommendedName>
        <fullName evidence="8">Exostosin GT47 domain-containing protein</fullName>
    </recommendedName>
</protein>
<comment type="caution">
    <text evidence="9">The sequence shown here is derived from an EMBL/GenBank/DDBJ whole genome shotgun (WGS) entry which is preliminary data.</text>
</comment>
<proteinExistence type="inferred from homology"/>
<name>A0AA88WC46_9ASTE</name>
<feature type="compositionally biased region" description="Polar residues" evidence="6">
    <location>
        <begin position="102"/>
        <end position="114"/>
    </location>
</feature>
<sequence>MWIMVTIVILVQLFKPPHENYMSLLLPAGKDIMLMPVGITTFSNTSKATDSLNAHGLVNGIDASKLDEKAGYKNDDYRISVNSPQQKYGNQSDPGPKPPVLSRTSVSGMENTGADSRISVSSITAEVSMLSNDMETQHKDTGETVSLTSSNYSTLDGTSIARKRGEKPPLMSDIASLLLRTSVSTYSVRPRWSSARDRKIQHARLQIESAPISRNTPGLHASAFRNVTMFKRSYELMESMLKVFVYREGEKPIFHQPNLIGVYASEGWFMKLIEGNKRFVTRHPKNAHLFYLPFSSEKLRRALHQPHFLTHMDLEEHLKNYINIIAKWYPYWNRTNGADHFLVACHDWGPEFTRNSTGNCIRALCNSNVASGFKLGKDVSLPTTAVRTTQNPAKDLGGKPPSKRHILAFFAGGMHGYLRPILLQYWSNKEPDMKISGPMARDVDGQSRYREYMKSSKYCICARGFQVHTPRLVESISYECVPVIISDNYVPPFFELLDWEAFAVFIPEEDIPNLRNILLSIPEEKYLRMQHRVKMVQKHFIWNKKPVNPSKHHLQWKYGAIEESWGISNIKQYGHWVTLQLTHDGKLCMKQFVLSVLENRMDVGLKSFCQLRLQILLLIVGVVVSVFVMIQLYTLNPANYLAVLSHASEDTMLMHVEVVDTINASKLSEDEKYDLASDDDGELGNALESDQDRILHHKRKIEKGLTFDNSSTMRNVRSTDKSSTWEMVNLFSVDAAKQVMTSEKNSKQDEDPKPNTYSARVERSKQSGPGPQQLASPRTSASGIEYGSADSRNSVSSVTTNISLVAHDKENMVTQDKDIEQSVSVTFNNNLTVVGNSIEKKRVKKPTSISHMNSLLLRSHVSTNWMRPQWSSARDREIQHARLQIETAPIERNTPGLHSSLFRNVSMFKRDLENHLKKYVDIISKRYRFWNRTNGADHFVVGCHDWALSFTRKNVGSCIRALCNTNLARGFKIGKDISLPVTAVRTAENPSKDLGGNSPSERPTLAFFAGGLHGYLRPILLQYWSNKEADMKIFGPMARDLEDNYVPPFLEVLDWESFAVFVLEEDIPNLRNILLAIPEEKYLAMQHRVKMVQQHFLWNKKPVKKLKTRSFSSQNSKANKEFKRLVLCPLDRFSVHFSMENPIRFQKLLLTGKRRWLFLVGIVAMTQLLCQTLMLPYGNALLSLLPSGESPIDRKYSISYRKSYSKLVSVGDIYNVGGETGDDSSILNGKDLHNDHEPVENTELDAEFPGEKNMDMDEVYAVQDAKGQDDEFTMEKVGETRHGLSLQQIAKPSDEIALGNTNADTVEVTSTEVYLLSNVSLLENSTSSVGFSTDSPPSKLSHGEQMGILQNDESHIMLKSNFATSGNGSAVMTNPVGKKMRCNMPPKSVTSFQQMDQLLARHRRSSRATRPNWASARDQEILAAKLQIGSAAILKNDRELFAPLFRNVSMFKRSYELMERTLKVYVYKDGEKPIFHQPLLKGLYASEGWFMKLMEGNKRFVVKDPRKAHLFYMPFSSRMLEHTLYVRNSHNRTNLRQYLKKYSEKIAARYPFWNRTGGTDHFLVACHDWAPYETRHHMEHCVKALCNADVTAGFKIGRDVSLPETYVRSGRNPLRDLGGKPPSERHVLAFYAGNIHGYLRPILLKHWKHKDPDMKIFGPMPPGVASKMNYIQHMKTSKYCICPKGYEVNSPRVVEAIFYECVPVIISDNFVPPFFEVLNWEAFSVVLAEKDIPNLKDILLSIPEDKYLEMQLRVRKVQQHFLWHANPVKYDLFHMTLHSIWYNRVFQIKPR</sequence>
<keyword evidence="5" id="KW-0333">Golgi apparatus</keyword>
<evidence type="ECO:0000256" key="3">
    <source>
        <dbReference type="ARBA" id="ARBA00022676"/>
    </source>
</evidence>
<keyword evidence="10" id="KW-1185">Reference proteome</keyword>
<keyword evidence="4" id="KW-0735">Signal-anchor</keyword>
<feature type="transmembrane region" description="Helical" evidence="7">
    <location>
        <begin position="1156"/>
        <end position="1177"/>
    </location>
</feature>
<dbReference type="GO" id="GO:0000139">
    <property type="term" value="C:Golgi membrane"/>
    <property type="evidence" value="ECO:0007669"/>
    <property type="project" value="UniProtKB-SubCell"/>
</dbReference>
<dbReference type="PANTHER" id="PTHR11062:SF210">
    <property type="entry name" value="EXOSTOSIN FAMILY PROTEIN"/>
    <property type="match status" value="1"/>
</dbReference>
<dbReference type="EMBL" id="JAVXUP010000575">
    <property type="protein sequence ID" value="KAK3024926.1"/>
    <property type="molecule type" value="Genomic_DNA"/>
</dbReference>
<evidence type="ECO:0000256" key="7">
    <source>
        <dbReference type="SAM" id="Phobius"/>
    </source>
</evidence>
<evidence type="ECO:0000256" key="4">
    <source>
        <dbReference type="ARBA" id="ARBA00022968"/>
    </source>
</evidence>
<evidence type="ECO:0000259" key="8">
    <source>
        <dbReference type="Pfam" id="PF03016"/>
    </source>
</evidence>
<gene>
    <name evidence="9" type="ORF">RJ639_043241</name>
</gene>
<dbReference type="PANTHER" id="PTHR11062">
    <property type="entry name" value="EXOSTOSIN HEPARAN SULFATE GLYCOSYLTRANSFERASE -RELATED"/>
    <property type="match status" value="1"/>
</dbReference>
<feature type="transmembrane region" description="Helical" evidence="7">
    <location>
        <begin position="615"/>
        <end position="635"/>
    </location>
</feature>
<feature type="compositionally biased region" description="Polar residues" evidence="6">
    <location>
        <begin position="80"/>
        <end position="93"/>
    </location>
</feature>
<dbReference type="InterPro" id="IPR040911">
    <property type="entry name" value="Exostosin_GT47"/>
</dbReference>
<keyword evidence="3" id="KW-0328">Glycosyltransferase</keyword>
<feature type="domain" description="Exostosin GT47" evidence="8">
    <location>
        <begin position="238"/>
        <end position="519"/>
    </location>
</feature>
<feature type="domain" description="Exostosin GT47" evidence="8">
    <location>
        <begin position="913"/>
        <end position="1032"/>
    </location>
</feature>
<keyword evidence="7" id="KW-0812">Transmembrane</keyword>
<feature type="compositionally biased region" description="Basic and acidic residues" evidence="6">
    <location>
        <begin position="744"/>
        <end position="753"/>
    </location>
</feature>
<evidence type="ECO:0000256" key="6">
    <source>
        <dbReference type="SAM" id="MobiDB-lite"/>
    </source>
</evidence>
<reference evidence="9" key="1">
    <citation type="submission" date="2022-12" db="EMBL/GenBank/DDBJ databases">
        <title>Draft genome assemblies for two species of Escallonia (Escalloniales).</title>
        <authorList>
            <person name="Chanderbali A."/>
            <person name="Dervinis C."/>
            <person name="Anghel I."/>
            <person name="Soltis D."/>
            <person name="Soltis P."/>
            <person name="Zapata F."/>
        </authorList>
    </citation>
    <scope>NUCLEOTIDE SEQUENCE</scope>
    <source>
        <strain evidence="9">UCBG64.0493</strain>
        <tissue evidence="9">Leaf</tissue>
    </source>
</reference>
<evidence type="ECO:0000256" key="2">
    <source>
        <dbReference type="ARBA" id="ARBA00010271"/>
    </source>
</evidence>
<accession>A0AA88WC46</accession>
<feature type="region of interest" description="Disordered" evidence="6">
    <location>
        <begin position="740"/>
        <end position="796"/>
    </location>
</feature>
<comment type="similarity">
    <text evidence="2">Belongs to the glycosyltransferase 47 family.</text>
</comment>
<feature type="region of interest" description="Disordered" evidence="6">
    <location>
        <begin position="80"/>
        <end position="114"/>
    </location>
</feature>
<dbReference type="InterPro" id="IPR004263">
    <property type="entry name" value="Exostosin"/>
</dbReference>
<evidence type="ECO:0000256" key="1">
    <source>
        <dbReference type="ARBA" id="ARBA00004323"/>
    </source>
</evidence>
<keyword evidence="7" id="KW-1133">Transmembrane helix</keyword>
<keyword evidence="3" id="KW-0808">Transferase</keyword>
<comment type="subcellular location">
    <subcellularLocation>
        <location evidence="1">Golgi apparatus membrane</location>
        <topology evidence="1">Single-pass type II membrane protein</topology>
    </subcellularLocation>
</comment>
<organism evidence="9 10">
    <name type="scientific">Escallonia herrerae</name>
    <dbReference type="NCBI Taxonomy" id="1293975"/>
    <lineage>
        <taxon>Eukaryota</taxon>
        <taxon>Viridiplantae</taxon>
        <taxon>Streptophyta</taxon>
        <taxon>Embryophyta</taxon>
        <taxon>Tracheophyta</taxon>
        <taxon>Spermatophyta</taxon>
        <taxon>Magnoliopsida</taxon>
        <taxon>eudicotyledons</taxon>
        <taxon>Gunneridae</taxon>
        <taxon>Pentapetalae</taxon>
        <taxon>asterids</taxon>
        <taxon>campanulids</taxon>
        <taxon>Escalloniales</taxon>
        <taxon>Escalloniaceae</taxon>
        <taxon>Escallonia</taxon>
    </lineage>
</organism>
<evidence type="ECO:0000313" key="10">
    <source>
        <dbReference type="Proteomes" id="UP001188597"/>
    </source>
</evidence>
<feature type="compositionally biased region" description="Polar residues" evidence="6">
    <location>
        <begin position="766"/>
        <end position="782"/>
    </location>
</feature>
<keyword evidence="7" id="KW-0472">Membrane</keyword>
<feature type="domain" description="Exostosin GT47" evidence="8">
    <location>
        <begin position="1459"/>
        <end position="1740"/>
    </location>
</feature>
<dbReference type="Proteomes" id="UP001188597">
    <property type="component" value="Unassembled WGS sequence"/>
</dbReference>